<sequence>MIQKSRYSVLFHFILFFLVISFITRTVLLAWSFHKADPGILSCLRMFGQGLIFDTIVALCFCAVYAIYLLVLPQRWNTSRVNKIITCAGFFLTVLIIMFSFFAEFAFWDEFESRFNFIAVDYLVYTFEVINNINQSYPLPWLISGMLLLTGLVLFIFYKRRYFQQSFKSDTPFPARLLLTGIVLMGAALGVLFIPNSWADGPHNRYQNELSKAGVYSFFSAFRNNELNYYDFYAKEPEASAFSLIRSDLQEPNTSFTENGYSIRRQIADTGAVQKPNVIMVTIESFSADFMEHFGNTNHITPVLDALADSAILFSNMYATGTRTVRGMEALTLCVPPTPGNSIVRRSDNQGLFTVGSIFKKAGYSRSFFYGGDGYFDNMNNFFGSNGFDIIDKGGRFEPGDHFTGARSIIDDKYIHFANAWGICDEDLYDAVIREADERYAKQQPFFDFVMTTSNHRPFTYPDKKIDIPSGSGRDGAVKYTDYAIGELLKKVRTKPWFNNTVFIFVADHCASSAGKNEINVSKYHIPCIIYNLKGDANHVIDKQCSQIDMFATLFGLMNWQYESNWYGKNVLLPTFQPRAYIATYQKLGYLQHDSLVIASPQQQVVTNLWNAKTDEQHAIKNDSTLSKKTIAAYQTAYYLFKHGGMKE</sequence>
<gene>
    <name evidence="8" type="ORF">A4D02_17780</name>
</gene>
<evidence type="ECO:0000256" key="1">
    <source>
        <dbReference type="ARBA" id="ARBA00004651"/>
    </source>
</evidence>
<feature type="transmembrane region" description="Helical" evidence="6">
    <location>
        <begin position="139"/>
        <end position="157"/>
    </location>
</feature>
<dbReference type="RefSeq" id="WP_014217051.1">
    <property type="nucleotide sequence ID" value="NZ_LWBO01000084.1"/>
</dbReference>
<comment type="subcellular location">
    <subcellularLocation>
        <location evidence="1">Cell membrane</location>
        <topology evidence="1">Multi-pass membrane protein</topology>
    </subcellularLocation>
</comment>
<dbReference type="PANTHER" id="PTHR47371">
    <property type="entry name" value="LIPOTEICHOIC ACID SYNTHASE"/>
    <property type="match status" value="1"/>
</dbReference>
<feature type="transmembrane region" description="Helical" evidence="6">
    <location>
        <begin position="177"/>
        <end position="198"/>
    </location>
</feature>
<reference evidence="8 9" key="1">
    <citation type="submission" date="2016-04" db="EMBL/GenBank/DDBJ databases">
        <authorList>
            <person name="Chen L."/>
            <person name="Zhuang W."/>
            <person name="Wang G."/>
        </authorList>
    </citation>
    <scope>NUCLEOTIDE SEQUENCE [LARGE SCALE GENOMIC DNA]</scope>
    <source>
        <strain evidence="9">GR20</strain>
    </source>
</reference>
<keyword evidence="2" id="KW-1003">Cell membrane</keyword>
<evidence type="ECO:0000256" key="2">
    <source>
        <dbReference type="ARBA" id="ARBA00022475"/>
    </source>
</evidence>
<evidence type="ECO:0000256" key="3">
    <source>
        <dbReference type="ARBA" id="ARBA00022692"/>
    </source>
</evidence>
<keyword evidence="3 6" id="KW-0812">Transmembrane</keyword>
<feature type="domain" description="Sulfatase N-terminal" evidence="7">
    <location>
        <begin position="276"/>
        <end position="559"/>
    </location>
</feature>
<feature type="transmembrane region" description="Helical" evidence="6">
    <location>
        <begin position="7"/>
        <end position="31"/>
    </location>
</feature>
<dbReference type="InterPro" id="IPR050448">
    <property type="entry name" value="OpgB/LTA_synthase_biosynth"/>
</dbReference>
<proteinExistence type="predicted"/>
<comment type="caution">
    <text evidence="8">The sequence shown here is derived from an EMBL/GenBank/DDBJ whole genome shotgun (WGS) entry which is preliminary data.</text>
</comment>
<name>A0ABX3NMC6_9BACT</name>
<dbReference type="Gene3D" id="3.40.720.10">
    <property type="entry name" value="Alkaline Phosphatase, subunit A"/>
    <property type="match status" value="1"/>
</dbReference>
<dbReference type="InterPro" id="IPR000917">
    <property type="entry name" value="Sulfatase_N"/>
</dbReference>
<dbReference type="Pfam" id="PF00884">
    <property type="entry name" value="Sulfatase"/>
    <property type="match status" value="1"/>
</dbReference>
<evidence type="ECO:0000256" key="5">
    <source>
        <dbReference type="ARBA" id="ARBA00023136"/>
    </source>
</evidence>
<dbReference type="PANTHER" id="PTHR47371:SF3">
    <property type="entry name" value="PHOSPHOGLYCEROL TRANSFERASE I"/>
    <property type="match status" value="1"/>
</dbReference>
<dbReference type="EMBL" id="LWBO01000084">
    <property type="protein sequence ID" value="OQP39177.1"/>
    <property type="molecule type" value="Genomic_DNA"/>
</dbReference>
<dbReference type="SUPFAM" id="SSF53649">
    <property type="entry name" value="Alkaline phosphatase-like"/>
    <property type="match status" value="1"/>
</dbReference>
<organism evidence="8 9">
    <name type="scientific">Niastella koreensis</name>
    <dbReference type="NCBI Taxonomy" id="354356"/>
    <lineage>
        <taxon>Bacteria</taxon>
        <taxon>Pseudomonadati</taxon>
        <taxon>Bacteroidota</taxon>
        <taxon>Chitinophagia</taxon>
        <taxon>Chitinophagales</taxon>
        <taxon>Chitinophagaceae</taxon>
        <taxon>Niastella</taxon>
    </lineage>
</organism>
<feature type="transmembrane region" description="Helical" evidence="6">
    <location>
        <begin position="51"/>
        <end position="72"/>
    </location>
</feature>
<protein>
    <submittedName>
        <fullName evidence="8">Sulfatase</fullName>
    </submittedName>
</protein>
<evidence type="ECO:0000313" key="9">
    <source>
        <dbReference type="Proteomes" id="UP000192277"/>
    </source>
</evidence>
<dbReference type="PIRSF" id="PIRSF005091">
    <property type="entry name" value="Mmb_sulf_HI1246"/>
    <property type="match status" value="1"/>
</dbReference>
<keyword evidence="4 6" id="KW-1133">Transmembrane helix</keyword>
<evidence type="ECO:0000256" key="4">
    <source>
        <dbReference type="ARBA" id="ARBA00022989"/>
    </source>
</evidence>
<evidence type="ECO:0000313" key="8">
    <source>
        <dbReference type="EMBL" id="OQP39177.1"/>
    </source>
</evidence>
<feature type="transmembrane region" description="Helical" evidence="6">
    <location>
        <begin position="84"/>
        <end position="108"/>
    </location>
</feature>
<dbReference type="InterPro" id="IPR012160">
    <property type="entry name" value="LtaS-like"/>
</dbReference>
<dbReference type="CDD" id="cd16015">
    <property type="entry name" value="LTA_synthase"/>
    <property type="match status" value="1"/>
</dbReference>
<evidence type="ECO:0000259" key="7">
    <source>
        <dbReference type="Pfam" id="PF00884"/>
    </source>
</evidence>
<dbReference type="Proteomes" id="UP000192277">
    <property type="component" value="Unassembled WGS sequence"/>
</dbReference>
<keyword evidence="5 6" id="KW-0472">Membrane</keyword>
<dbReference type="Gene3D" id="3.30.1120.80">
    <property type="match status" value="1"/>
</dbReference>
<evidence type="ECO:0000256" key="6">
    <source>
        <dbReference type="SAM" id="Phobius"/>
    </source>
</evidence>
<accession>A0ABX3NMC6</accession>
<dbReference type="InterPro" id="IPR017850">
    <property type="entry name" value="Alkaline_phosphatase_core_sf"/>
</dbReference>
<keyword evidence="9" id="KW-1185">Reference proteome</keyword>